<dbReference type="InterPro" id="IPR037647">
    <property type="entry name" value="HIRIP3"/>
</dbReference>
<feature type="compositionally biased region" description="Basic residues" evidence="1">
    <location>
        <begin position="135"/>
        <end position="150"/>
    </location>
</feature>
<dbReference type="PANTHER" id="PTHR15410:SF2">
    <property type="entry name" value="HIRA-INTERACTING PROTEIN 3"/>
    <property type="match status" value="1"/>
</dbReference>
<evidence type="ECO:0000256" key="1">
    <source>
        <dbReference type="SAM" id="MobiDB-lite"/>
    </source>
</evidence>
<dbReference type="AlphaFoldDB" id="A0A8K1CCW6"/>
<name>A0A8K1CCW6_PYTOL</name>
<gene>
    <name evidence="2" type="ORF">Poli38472_000735</name>
</gene>
<reference evidence="2" key="1">
    <citation type="submission" date="2019-03" db="EMBL/GenBank/DDBJ databases">
        <title>Long read genome sequence of the mycoparasitic Pythium oligandrum ATCC 38472 isolated from sugarbeet rhizosphere.</title>
        <authorList>
            <person name="Gaulin E."/>
        </authorList>
    </citation>
    <scope>NUCLEOTIDE SEQUENCE</scope>
    <source>
        <strain evidence="2">ATCC 38472_TT</strain>
    </source>
</reference>
<evidence type="ECO:0000313" key="3">
    <source>
        <dbReference type="Proteomes" id="UP000794436"/>
    </source>
</evidence>
<sequence>MATITEDVLRKELRGILPGMDPTSVTVLILREKLASRLGVSGAELKDQWGKTIKKLIPEVMQVMRDDSDKENEAASESEEEEVKRPRKGISTIKKRGRNAIQDSDESEESEGSDESDNDRGSEESGDSDNEVPARKRQRAAPKAKPKATPKPKPAASKPVKGSVGFESLKELARVAGLLAPNVYKLLKGAKNEQEQEQILRDRLDNAGVRFSGTYPSRHDIAEAKKKREKAQELDGIDTSLIIDAPRSRRATPLRPDIRYGNDRDEEEDDEPAPMTDRLQDESEEKESSEAEFDGESSDEEF</sequence>
<evidence type="ECO:0000313" key="2">
    <source>
        <dbReference type="EMBL" id="TMW60693.1"/>
    </source>
</evidence>
<feature type="region of interest" description="Disordered" evidence="1">
    <location>
        <begin position="64"/>
        <end position="163"/>
    </location>
</feature>
<dbReference type="GO" id="GO:0005634">
    <property type="term" value="C:nucleus"/>
    <property type="evidence" value="ECO:0007669"/>
    <property type="project" value="TreeGrafter"/>
</dbReference>
<feature type="region of interest" description="Disordered" evidence="1">
    <location>
        <begin position="209"/>
        <end position="302"/>
    </location>
</feature>
<dbReference type="OrthoDB" id="514832at2759"/>
<feature type="compositionally biased region" description="Acidic residues" evidence="1">
    <location>
        <begin position="290"/>
        <end position="302"/>
    </location>
</feature>
<feature type="compositionally biased region" description="Basic and acidic residues" evidence="1">
    <location>
        <begin position="278"/>
        <end position="289"/>
    </location>
</feature>
<proteinExistence type="predicted"/>
<feature type="compositionally biased region" description="Basic residues" evidence="1">
    <location>
        <begin position="85"/>
        <end position="98"/>
    </location>
</feature>
<feature type="compositionally biased region" description="Basic and acidic residues" evidence="1">
    <location>
        <begin position="217"/>
        <end position="233"/>
    </location>
</feature>
<accession>A0A8K1CCW6</accession>
<organism evidence="2 3">
    <name type="scientific">Pythium oligandrum</name>
    <name type="common">Mycoparasitic fungus</name>
    <dbReference type="NCBI Taxonomy" id="41045"/>
    <lineage>
        <taxon>Eukaryota</taxon>
        <taxon>Sar</taxon>
        <taxon>Stramenopiles</taxon>
        <taxon>Oomycota</taxon>
        <taxon>Peronosporomycetes</taxon>
        <taxon>Pythiales</taxon>
        <taxon>Pythiaceae</taxon>
        <taxon>Pythium</taxon>
    </lineage>
</organism>
<dbReference type="EMBL" id="SPLM01000108">
    <property type="protein sequence ID" value="TMW60693.1"/>
    <property type="molecule type" value="Genomic_DNA"/>
</dbReference>
<feature type="compositionally biased region" description="Acidic residues" evidence="1">
    <location>
        <begin position="103"/>
        <end position="117"/>
    </location>
</feature>
<comment type="caution">
    <text evidence="2">The sequence shown here is derived from an EMBL/GenBank/DDBJ whole genome shotgun (WGS) entry which is preliminary data.</text>
</comment>
<dbReference type="Proteomes" id="UP000794436">
    <property type="component" value="Unassembled WGS sequence"/>
</dbReference>
<keyword evidence="3" id="KW-1185">Reference proteome</keyword>
<evidence type="ECO:0008006" key="4">
    <source>
        <dbReference type="Google" id="ProtNLM"/>
    </source>
</evidence>
<protein>
    <recommendedName>
        <fullName evidence="4">Histone chaperone domain-containing protein</fullName>
    </recommendedName>
</protein>
<dbReference type="PANTHER" id="PTHR15410">
    <property type="entry name" value="HIRA-INTERACTING PROTEIN 3"/>
    <property type="match status" value="1"/>
</dbReference>
<feature type="compositionally biased region" description="Basic and acidic residues" evidence="1">
    <location>
        <begin position="64"/>
        <end position="73"/>
    </location>
</feature>